<evidence type="ECO:0000256" key="2">
    <source>
        <dbReference type="ARBA" id="ARBA00012415"/>
    </source>
</evidence>
<dbReference type="RefSeq" id="WP_068669564.1">
    <property type="nucleotide sequence ID" value="NZ_LWLG01000003.1"/>
</dbReference>
<comment type="caution">
    <text evidence="9">The sequence shown here is derived from an EMBL/GenBank/DDBJ whole genome shotgun (WGS) entry which is preliminary data.</text>
</comment>
<dbReference type="CDD" id="cd02541">
    <property type="entry name" value="UGPase_prokaryotic"/>
    <property type="match status" value="1"/>
</dbReference>
<dbReference type="GO" id="GO:0003983">
    <property type="term" value="F:UTP:glucose-1-phosphate uridylyltransferase activity"/>
    <property type="evidence" value="ECO:0007669"/>
    <property type="project" value="UniProtKB-EC"/>
</dbReference>
<keyword evidence="4 7" id="KW-0808">Transferase</keyword>
<accession>A0A179D5B7</accession>
<dbReference type="STRING" id="999894.TDIS_0815"/>
<feature type="domain" description="Nucleotidyl transferase" evidence="8">
    <location>
        <begin position="5"/>
        <end position="266"/>
    </location>
</feature>
<dbReference type="InterPro" id="IPR005771">
    <property type="entry name" value="GalU_uridylyltTrfase_bac/arc"/>
</dbReference>
<keyword evidence="10" id="KW-1185">Reference proteome</keyword>
<dbReference type="PANTHER" id="PTHR43197:SF1">
    <property type="entry name" value="UTP--GLUCOSE-1-PHOSPHATE URIDYLYLTRANSFERASE"/>
    <property type="match status" value="1"/>
</dbReference>
<dbReference type="InterPro" id="IPR029044">
    <property type="entry name" value="Nucleotide-diphossugar_trans"/>
</dbReference>
<dbReference type="Gene3D" id="3.90.550.10">
    <property type="entry name" value="Spore Coat Polysaccharide Biosynthesis Protein SpsA, Chain A"/>
    <property type="match status" value="1"/>
</dbReference>
<dbReference type="InterPro" id="IPR005835">
    <property type="entry name" value="NTP_transferase_dom"/>
</dbReference>
<keyword evidence="5 7" id="KW-0548">Nucleotidyltransferase</keyword>
<evidence type="ECO:0000256" key="5">
    <source>
        <dbReference type="ARBA" id="ARBA00022695"/>
    </source>
</evidence>
<dbReference type="EC" id="2.7.7.9" evidence="2 7"/>
<evidence type="ECO:0000256" key="7">
    <source>
        <dbReference type="RuleBase" id="RU361259"/>
    </source>
</evidence>
<comment type="similarity">
    <text evidence="1 7">Belongs to the UDPGP type 2 family.</text>
</comment>
<sequence>MIKKAVLPVAGLGTRMLPASKAIPKEMLTILDKPAIQYIVEEAQSSGIEDFIFVISRGKEAILDHFDLSPELEMELENRGKKALLEEIKKVSGLVKNLSAVRQKKALGLGHAILVAAPLVGKEPFAVLLGDDIVDSEKPCLKQLIEVAERIKAPVIAVERVPKEQVSLYGIISGEKVEDGLWRMTGVLEKPRPEEAPSDLAIIGRYIFFPEIFEYLEKTPPGNGGEIQLTDAISKMITDGHEIYAFEFEGTRYDAGNKLGLVKATLNFALKHPQIGPHLREYIKSLL</sequence>
<gene>
    <name evidence="9" type="ORF">TDIS_0815</name>
</gene>
<dbReference type="NCBIfam" id="TIGR01099">
    <property type="entry name" value="galU"/>
    <property type="match status" value="1"/>
</dbReference>
<proteinExistence type="inferred from homology"/>
<dbReference type="AlphaFoldDB" id="A0A179D5B7"/>
<dbReference type="GO" id="GO:0006011">
    <property type="term" value="P:UDP-alpha-D-glucose metabolic process"/>
    <property type="evidence" value="ECO:0007669"/>
    <property type="project" value="InterPro"/>
</dbReference>
<evidence type="ECO:0000313" key="9">
    <source>
        <dbReference type="EMBL" id="OAQ21163.1"/>
    </source>
</evidence>
<dbReference type="OrthoDB" id="9803306at2"/>
<protein>
    <recommendedName>
        <fullName evidence="3 7">UTP--glucose-1-phosphate uridylyltransferase</fullName>
        <ecNumber evidence="2 7">2.7.7.9</ecNumber>
    </recommendedName>
    <alternativeName>
        <fullName evidence="7">UDP-glucose pyrophosphorylase</fullName>
    </alternativeName>
</protein>
<evidence type="ECO:0000256" key="6">
    <source>
        <dbReference type="ARBA" id="ARBA00048128"/>
    </source>
</evidence>
<name>A0A179D5B7_9BACT</name>
<dbReference type="EMBL" id="LWLG01000003">
    <property type="protein sequence ID" value="OAQ21163.1"/>
    <property type="molecule type" value="Genomic_DNA"/>
</dbReference>
<dbReference type="PATRIC" id="fig|999894.6.peg.812"/>
<reference evidence="9 10" key="1">
    <citation type="submission" date="2016-04" db="EMBL/GenBank/DDBJ databases">
        <title>Genome analysis of Thermosulfurimonas dismutans, the first thermophilic sulfur-disproportionating bacterium of the phylum Thermodesulfobacteria.</title>
        <authorList>
            <person name="Mardanov A.V."/>
            <person name="Beletsky A.V."/>
            <person name="Kadnikov V.V."/>
            <person name="Slobodkin A.I."/>
            <person name="Ravin N.V."/>
        </authorList>
    </citation>
    <scope>NUCLEOTIDE SEQUENCE [LARGE SCALE GENOMIC DNA]</scope>
    <source>
        <strain evidence="9 10">S95</strain>
    </source>
</reference>
<evidence type="ECO:0000256" key="1">
    <source>
        <dbReference type="ARBA" id="ARBA00006890"/>
    </source>
</evidence>
<dbReference type="PANTHER" id="PTHR43197">
    <property type="entry name" value="UTP--GLUCOSE-1-PHOSPHATE URIDYLYLTRANSFERASE"/>
    <property type="match status" value="1"/>
</dbReference>
<dbReference type="Proteomes" id="UP000078390">
    <property type="component" value="Unassembled WGS sequence"/>
</dbReference>
<dbReference type="Pfam" id="PF00483">
    <property type="entry name" value="NTP_transferase"/>
    <property type="match status" value="1"/>
</dbReference>
<dbReference type="SUPFAM" id="SSF53448">
    <property type="entry name" value="Nucleotide-diphospho-sugar transferases"/>
    <property type="match status" value="1"/>
</dbReference>
<organism evidence="9 10">
    <name type="scientific">Thermosulfurimonas dismutans</name>
    <dbReference type="NCBI Taxonomy" id="999894"/>
    <lineage>
        <taxon>Bacteria</taxon>
        <taxon>Pseudomonadati</taxon>
        <taxon>Thermodesulfobacteriota</taxon>
        <taxon>Thermodesulfobacteria</taxon>
        <taxon>Thermodesulfobacteriales</taxon>
        <taxon>Thermodesulfobacteriaceae</taxon>
        <taxon>Thermosulfurimonas</taxon>
    </lineage>
</organism>
<evidence type="ECO:0000259" key="8">
    <source>
        <dbReference type="Pfam" id="PF00483"/>
    </source>
</evidence>
<evidence type="ECO:0000256" key="3">
    <source>
        <dbReference type="ARBA" id="ARBA00019048"/>
    </source>
</evidence>
<comment type="catalytic activity">
    <reaction evidence="6 7">
        <text>alpha-D-glucose 1-phosphate + UTP + H(+) = UDP-alpha-D-glucose + diphosphate</text>
        <dbReference type="Rhea" id="RHEA:19889"/>
        <dbReference type="ChEBI" id="CHEBI:15378"/>
        <dbReference type="ChEBI" id="CHEBI:33019"/>
        <dbReference type="ChEBI" id="CHEBI:46398"/>
        <dbReference type="ChEBI" id="CHEBI:58601"/>
        <dbReference type="ChEBI" id="CHEBI:58885"/>
        <dbReference type="EC" id="2.7.7.9"/>
    </reaction>
</comment>
<evidence type="ECO:0000313" key="10">
    <source>
        <dbReference type="Proteomes" id="UP000078390"/>
    </source>
</evidence>
<evidence type="ECO:0000256" key="4">
    <source>
        <dbReference type="ARBA" id="ARBA00022679"/>
    </source>
</evidence>